<keyword evidence="3" id="KW-0547">Nucleotide-binding</keyword>
<dbReference type="RefSeq" id="WP_163774370.1">
    <property type="nucleotide sequence ID" value="NZ_JAAGXA010000021.1"/>
</dbReference>
<dbReference type="InterPro" id="IPR027417">
    <property type="entry name" value="P-loop_NTPase"/>
</dbReference>
<dbReference type="InterPro" id="IPR050319">
    <property type="entry name" value="ABC_transp_ATP-bind"/>
</dbReference>
<dbReference type="PROSITE" id="PS50893">
    <property type="entry name" value="ABC_TRANSPORTER_2"/>
    <property type="match status" value="2"/>
</dbReference>
<dbReference type="PROSITE" id="PS00211">
    <property type="entry name" value="ABC_TRANSPORTER_1"/>
    <property type="match status" value="2"/>
</dbReference>
<dbReference type="SMART" id="SM00382">
    <property type="entry name" value="AAA"/>
    <property type="match status" value="2"/>
</dbReference>
<dbReference type="EMBL" id="JAAGXA010000021">
    <property type="protein sequence ID" value="NEN80466.1"/>
    <property type="molecule type" value="Genomic_DNA"/>
</dbReference>
<dbReference type="Pfam" id="PF00005">
    <property type="entry name" value="ABC_tran"/>
    <property type="match status" value="2"/>
</dbReference>
<dbReference type="SUPFAM" id="SSF52540">
    <property type="entry name" value="P-loop containing nucleoside triphosphate hydrolases"/>
    <property type="match status" value="2"/>
</dbReference>
<gene>
    <name evidence="6" type="ORF">G3T38_19635</name>
</gene>
<comment type="caution">
    <text evidence="6">The sequence shown here is derived from an EMBL/GenBank/DDBJ whole genome shotgun (WGS) entry which is preliminary data.</text>
</comment>
<organism evidence="6 7">
    <name type="scientific">Nocardioides zeae</name>
    <dbReference type="NCBI Taxonomy" id="1457234"/>
    <lineage>
        <taxon>Bacteria</taxon>
        <taxon>Bacillati</taxon>
        <taxon>Actinomycetota</taxon>
        <taxon>Actinomycetes</taxon>
        <taxon>Propionibacteriales</taxon>
        <taxon>Nocardioidaceae</taxon>
        <taxon>Nocardioides</taxon>
    </lineage>
</organism>
<dbReference type="InterPro" id="IPR003593">
    <property type="entry name" value="AAA+_ATPase"/>
</dbReference>
<evidence type="ECO:0000313" key="6">
    <source>
        <dbReference type="EMBL" id="NEN80466.1"/>
    </source>
</evidence>
<dbReference type="CDD" id="cd03257">
    <property type="entry name" value="ABC_NikE_OppD_transporters"/>
    <property type="match status" value="2"/>
</dbReference>
<evidence type="ECO:0000259" key="5">
    <source>
        <dbReference type="PROSITE" id="PS50893"/>
    </source>
</evidence>
<evidence type="ECO:0000256" key="1">
    <source>
        <dbReference type="ARBA" id="ARBA00005417"/>
    </source>
</evidence>
<dbReference type="GO" id="GO:0015833">
    <property type="term" value="P:peptide transport"/>
    <property type="evidence" value="ECO:0007669"/>
    <property type="project" value="InterPro"/>
</dbReference>
<feature type="domain" description="ABC transporter" evidence="5">
    <location>
        <begin position="26"/>
        <end position="271"/>
    </location>
</feature>
<evidence type="ECO:0000256" key="4">
    <source>
        <dbReference type="ARBA" id="ARBA00022840"/>
    </source>
</evidence>
<dbReference type="GO" id="GO:0005524">
    <property type="term" value="F:ATP binding"/>
    <property type="evidence" value="ECO:0007669"/>
    <property type="project" value="UniProtKB-KW"/>
</dbReference>
<dbReference type="PANTHER" id="PTHR43776">
    <property type="entry name" value="TRANSPORT ATP-BINDING PROTEIN"/>
    <property type="match status" value="1"/>
</dbReference>
<dbReference type="Pfam" id="PF08352">
    <property type="entry name" value="oligo_HPY"/>
    <property type="match status" value="1"/>
</dbReference>
<dbReference type="GO" id="GO:0016887">
    <property type="term" value="F:ATP hydrolysis activity"/>
    <property type="evidence" value="ECO:0007669"/>
    <property type="project" value="InterPro"/>
</dbReference>
<evidence type="ECO:0000256" key="2">
    <source>
        <dbReference type="ARBA" id="ARBA00022448"/>
    </source>
</evidence>
<reference evidence="6 7" key="1">
    <citation type="journal article" date="2014" name="Int. J. Syst. Evol. Microbiol.">
        <title>Nocardioides zeae sp. nov., isolated from the stem of Zea mays.</title>
        <authorList>
            <person name="Glaeser S.P."/>
            <person name="McInroy J.A."/>
            <person name="Busse H.J."/>
            <person name="Kampfer P."/>
        </authorList>
    </citation>
    <scope>NUCLEOTIDE SEQUENCE [LARGE SCALE GENOMIC DNA]</scope>
    <source>
        <strain evidence="6 7">JCM 30728</strain>
    </source>
</reference>
<evidence type="ECO:0000256" key="3">
    <source>
        <dbReference type="ARBA" id="ARBA00022741"/>
    </source>
</evidence>
<keyword evidence="4 6" id="KW-0067">ATP-binding</keyword>
<comment type="similarity">
    <text evidence="1">Belongs to the ABC transporter superfamily.</text>
</comment>
<evidence type="ECO:0000313" key="7">
    <source>
        <dbReference type="Proteomes" id="UP000468687"/>
    </source>
</evidence>
<keyword evidence="7" id="KW-1185">Reference proteome</keyword>
<feature type="domain" description="ABC transporter" evidence="5">
    <location>
        <begin position="303"/>
        <end position="546"/>
    </location>
</feature>
<keyword evidence="2" id="KW-0813">Transport</keyword>
<dbReference type="GO" id="GO:0055085">
    <property type="term" value="P:transmembrane transport"/>
    <property type="evidence" value="ECO:0007669"/>
    <property type="project" value="UniProtKB-ARBA"/>
</dbReference>
<dbReference type="NCBIfam" id="NF008453">
    <property type="entry name" value="PRK11308.1"/>
    <property type="match status" value="2"/>
</dbReference>
<protein>
    <submittedName>
        <fullName evidence="6">ABC transporter ATP-binding protein</fullName>
    </submittedName>
</protein>
<proteinExistence type="inferred from homology"/>
<sequence length="555" mass="59165">MAPHDRLTTLLDEPAATALPDVPPVLAVEGLTISYGGTQVVHGVDLAIGRGQSLALIGESGSGKSTIARALLRLLPEGGRADGRAVFEGVDVLALPERRFRPLRGRSIGFVPQDPGASLNPVRTIGAQGLEAAALLDLGSKAERREAVLETLAQVGLDDPRRVAASYPHELSGGMLQRVLIGLAVLPRPALLVADEPTSALDVTIQKRILDLLSDLQADLGNSLLLITHDLAIAAERADALVVLKDGTVHESGATTAVFAAPSSAYARRLHADVPSLNPERYADLRAVGERRHRDADATPARIEVAGLTKTFGRGDDALVAVDDVSFSVPAGTTHALVGESGSGKTTTIRLLVGLETPDGGSVEVAGAPVHQHSRAELREARRHLQLVYQNPFTSLDPLWKVERLVREPLDRYGVGTRAERRDRVREAVASVGLSEELLTRRPAALSGGQRQRVAIARALVLHPDVLVLDEPTSALDVSVQADIVQLLLRLQAERGLTYLFVSHDLALVRQLAHTVSVMRHGKVVESGPVADVFAAPQHDYTRTLLASVPRGAER</sequence>
<name>A0A6P0HPF1_9ACTN</name>
<dbReference type="InterPro" id="IPR003439">
    <property type="entry name" value="ABC_transporter-like_ATP-bd"/>
</dbReference>
<dbReference type="Gene3D" id="3.40.50.300">
    <property type="entry name" value="P-loop containing nucleotide triphosphate hydrolases"/>
    <property type="match status" value="2"/>
</dbReference>
<dbReference type="Proteomes" id="UP000468687">
    <property type="component" value="Unassembled WGS sequence"/>
</dbReference>
<dbReference type="PANTHER" id="PTHR43776:SF7">
    <property type="entry name" value="D,D-DIPEPTIDE TRANSPORT ATP-BINDING PROTEIN DDPF-RELATED"/>
    <property type="match status" value="1"/>
</dbReference>
<dbReference type="InterPro" id="IPR013563">
    <property type="entry name" value="Oligopep_ABC_C"/>
</dbReference>
<accession>A0A6P0HPF1</accession>
<dbReference type="AlphaFoldDB" id="A0A6P0HPF1"/>
<dbReference type="InterPro" id="IPR017871">
    <property type="entry name" value="ABC_transporter-like_CS"/>
</dbReference>